<sequence length="382" mass="41538">MTGSDLSPKVFVSYSHDSPRHKELVRRFSTFLRVEAGIDTHLDQWYEDRRRDWSAWASRHLREADFIMVIASPAYKRRAEGLAPTDEGRGAQYEAAIIRDNLTRNLSAETERVLPVVLPGRSVDEIPDFLCAHSTTHYVVREFTLAGIAELLVALTGVPRFSLPSKGRFVGSPFAGTPFEGTPFEGSPAAGVAFGDSPVGHSPLAATRSGASPVGGPPFVGGAAVPETSQPRRPLPLTSILVPVVRGRDIRLTGARIDGEHYGDSIVLRPTLFASEARGVIEFDLGRRFRRFEVVAGVLDDATEADQVGCFETFHDGVRQPRVECTLGRPARIVQDVSRVLRLRLVAYRPDTVGSPLHAGALSACGRSARLPELAWGNPTVG</sequence>
<keyword evidence="3" id="KW-1185">Reference proteome</keyword>
<evidence type="ECO:0000313" key="3">
    <source>
        <dbReference type="Proteomes" id="UP000547510"/>
    </source>
</evidence>
<evidence type="ECO:0000313" key="2">
    <source>
        <dbReference type="EMBL" id="MBB5960198.1"/>
    </source>
</evidence>
<dbReference type="Gene3D" id="3.40.50.11530">
    <property type="match status" value="1"/>
</dbReference>
<dbReference type="Pfam" id="PF08357">
    <property type="entry name" value="SEFIR"/>
    <property type="match status" value="1"/>
</dbReference>
<protein>
    <recommendedName>
        <fullName evidence="1">SEFIR domain-containing protein</fullName>
    </recommendedName>
</protein>
<evidence type="ECO:0000259" key="1">
    <source>
        <dbReference type="PROSITE" id="PS51534"/>
    </source>
</evidence>
<proteinExistence type="predicted"/>
<dbReference type="AlphaFoldDB" id="A0A841CVN2"/>
<dbReference type="PROSITE" id="PS51534">
    <property type="entry name" value="SEFIR"/>
    <property type="match status" value="1"/>
</dbReference>
<feature type="domain" description="SEFIR" evidence="1">
    <location>
        <begin position="7"/>
        <end position="149"/>
    </location>
</feature>
<dbReference type="Proteomes" id="UP000547510">
    <property type="component" value="Unassembled WGS sequence"/>
</dbReference>
<comment type="caution">
    <text evidence="2">The sequence shown here is derived from an EMBL/GenBank/DDBJ whole genome shotgun (WGS) entry which is preliminary data.</text>
</comment>
<dbReference type="RefSeq" id="WP_246441123.1">
    <property type="nucleotide sequence ID" value="NZ_JACHJN010000014.1"/>
</dbReference>
<gene>
    <name evidence="2" type="ORF">FHS29_006821</name>
</gene>
<name>A0A841CVN2_9PSEU</name>
<dbReference type="SUPFAM" id="SSF52200">
    <property type="entry name" value="Toll/Interleukin receptor TIR domain"/>
    <property type="match status" value="1"/>
</dbReference>
<dbReference type="EMBL" id="JACHJN010000014">
    <property type="protein sequence ID" value="MBB5960198.1"/>
    <property type="molecule type" value="Genomic_DNA"/>
</dbReference>
<accession>A0A841CVN2</accession>
<reference evidence="2 3" key="1">
    <citation type="submission" date="2020-08" db="EMBL/GenBank/DDBJ databases">
        <title>Genomic Encyclopedia of Type Strains, Phase III (KMG-III): the genomes of soil and plant-associated and newly described type strains.</title>
        <authorList>
            <person name="Whitman W."/>
        </authorList>
    </citation>
    <scope>NUCLEOTIDE SEQUENCE [LARGE SCALE GENOMIC DNA]</scope>
    <source>
        <strain evidence="2 3">CECT 8640</strain>
    </source>
</reference>
<organism evidence="2 3">
    <name type="scientific">Saccharothrix tamanrassetensis</name>
    <dbReference type="NCBI Taxonomy" id="1051531"/>
    <lineage>
        <taxon>Bacteria</taxon>
        <taxon>Bacillati</taxon>
        <taxon>Actinomycetota</taxon>
        <taxon>Actinomycetes</taxon>
        <taxon>Pseudonocardiales</taxon>
        <taxon>Pseudonocardiaceae</taxon>
        <taxon>Saccharothrix</taxon>
    </lineage>
</organism>
<dbReference type="InterPro" id="IPR013568">
    <property type="entry name" value="SEFIR_dom"/>
</dbReference>
<dbReference type="InterPro" id="IPR035897">
    <property type="entry name" value="Toll_tir_struct_dom_sf"/>
</dbReference>